<gene>
    <name evidence="2" type="ORF">MM415A02591_0009</name>
    <name evidence="1" type="ORF">MM415B01472_0025</name>
</gene>
<evidence type="ECO:0000313" key="2">
    <source>
        <dbReference type="EMBL" id="QJA72829.1"/>
    </source>
</evidence>
<sequence>MSTKIDGKPLWTKSPSGDIIYGKDIDDYIKKNYKKHNLNEEEIIKTSEKIDSLKEDEVL</sequence>
<dbReference type="AlphaFoldDB" id="A0A6M3JRW1"/>
<dbReference type="EMBL" id="MT141981">
    <property type="protein sequence ID" value="QJA72829.1"/>
    <property type="molecule type" value="Genomic_DNA"/>
</dbReference>
<organism evidence="2">
    <name type="scientific">viral metagenome</name>
    <dbReference type="NCBI Taxonomy" id="1070528"/>
    <lineage>
        <taxon>unclassified sequences</taxon>
        <taxon>metagenomes</taxon>
        <taxon>organismal metagenomes</taxon>
    </lineage>
</organism>
<protein>
    <submittedName>
        <fullName evidence="2">Uncharacterized protein</fullName>
    </submittedName>
</protein>
<name>A0A6M3JRW1_9ZZZZ</name>
<reference evidence="2" key="1">
    <citation type="submission" date="2020-03" db="EMBL/GenBank/DDBJ databases">
        <title>The deep terrestrial virosphere.</title>
        <authorList>
            <person name="Holmfeldt K."/>
            <person name="Nilsson E."/>
            <person name="Simone D."/>
            <person name="Lopez-Fernandez M."/>
            <person name="Wu X."/>
            <person name="de Brujin I."/>
            <person name="Lundin D."/>
            <person name="Andersson A."/>
            <person name="Bertilsson S."/>
            <person name="Dopson M."/>
        </authorList>
    </citation>
    <scope>NUCLEOTIDE SEQUENCE</scope>
    <source>
        <strain evidence="2">MM415A02591</strain>
        <strain evidence="1">MM415B01472</strain>
    </source>
</reference>
<dbReference type="EMBL" id="MT141317">
    <property type="protein sequence ID" value="QJA58317.1"/>
    <property type="molecule type" value="Genomic_DNA"/>
</dbReference>
<accession>A0A6M3JRW1</accession>
<proteinExistence type="predicted"/>
<evidence type="ECO:0000313" key="1">
    <source>
        <dbReference type="EMBL" id="QJA58317.1"/>
    </source>
</evidence>